<dbReference type="PROSITE" id="PS00524">
    <property type="entry name" value="SMB_1"/>
    <property type="match status" value="1"/>
</dbReference>
<proteinExistence type="predicted"/>
<evidence type="ECO:0000313" key="7">
    <source>
        <dbReference type="Proteomes" id="UP000827092"/>
    </source>
</evidence>
<name>A0AAV6TYS8_9ARAC</name>
<keyword evidence="1 4" id="KW-0732">Signal</keyword>
<dbReference type="PANTHER" id="PTHR20920">
    <property type="entry name" value="RPE-SPONDIN"/>
    <property type="match status" value="1"/>
</dbReference>
<evidence type="ECO:0000313" key="6">
    <source>
        <dbReference type="EMBL" id="KAG8176521.1"/>
    </source>
</evidence>
<keyword evidence="7" id="KW-1185">Reference proteome</keyword>
<evidence type="ECO:0000259" key="5">
    <source>
        <dbReference type="PROSITE" id="PS50958"/>
    </source>
</evidence>
<dbReference type="InterPro" id="IPR001212">
    <property type="entry name" value="Somatomedin_B_dom"/>
</dbReference>
<comment type="caution">
    <text evidence="6">The sequence shown here is derived from an EMBL/GenBank/DDBJ whole genome shotgun (WGS) entry which is preliminary data.</text>
</comment>
<accession>A0AAV6TYS8</accession>
<protein>
    <recommendedName>
        <fullName evidence="5">SMB domain-containing protein</fullName>
    </recommendedName>
</protein>
<dbReference type="Pfam" id="PF25031">
    <property type="entry name" value="SBSPON_C"/>
    <property type="match status" value="1"/>
</dbReference>
<evidence type="ECO:0000256" key="4">
    <source>
        <dbReference type="SAM" id="SignalP"/>
    </source>
</evidence>
<dbReference type="SMART" id="SM00209">
    <property type="entry name" value="TSP1"/>
    <property type="match status" value="1"/>
</dbReference>
<dbReference type="PANTHER" id="PTHR20920:SF5">
    <property type="entry name" value="SMB DOMAIN-CONTAINING PROTEIN"/>
    <property type="match status" value="1"/>
</dbReference>
<dbReference type="AlphaFoldDB" id="A0AAV6TYS8"/>
<dbReference type="InterPro" id="IPR044004">
    <property type="entry name" value="TSP1_spondin_dom"/>
</dbReference>
<dbReference type="Pfam" id="PF19028">
    <property type="entry name" value="TSP1_spondin"/>
    <property type="match status" value="1"/>
</dbReference>
<keyword evidence="2" id="KW-1015">Disulfide bond</keyword>
<feature type="domain" description="SMB" evidence="5">
    <location>
        <begin position="26"/>
        <end position="72"/>
    </location>
</feature>
<keyword evidence="3" id="KW-0325">Glycoprotein</keyword>
<gene>
    <name evidence="6" type="ORF">JTE90_021812</name>
</gene>
<evidence type="ECO:0000256" key="2">
    <source>
        <dbReference type="ARBA" id="ARBA00023157"/>
    </source>
</evidence>
<organism evidence="6 7">
    <name type="scientific">Oedothorax gibbosus</name>
    <dbReference type="NCBI Taxonomy" id="931172"/>
    <lineage>
        <taxon>Eukaryota</taxon>
        <taxon>Metazoa</taxon>
        <taxon>Ecdysozoa</taxon>
        <taxon>Arthropoda</taxon>
        <taxon>Chelicerata</taxon>
        <taxon>Arachnida</taxon>
        <taxon>Araneae</taxon>
        <taxon>Araneomorphae</taxon>
        <taxon>Entelegynae</taxon>
        <taxon>Araneoidea</taxon>
        <taxon>Linyphiidae</taxon>
        <taxon>Erigoninae</taxon>
        <taxon>Oedothorax</taxon>
    </lineage>
</organism>
<dbReference type="Proteomes" id="UP000827092">
    <property type="component" value="Unassembled WGS sequence"/>
</dbReference>
<dbReference type="PROSITE" id="PS50958">
    <property type="entry name" value="SMB_2"/>
    <property type="match status" value="1"/>
</dbReference>
<dbReference type="Gene3D" id="4.10.410.20">
    <property type="match status" value="1"/>
</dbReference>
<sequence length="265" mass="28853">MAAVWFTAAVILLAGIAGTCAGSCRDAGLCCTGRDATCAVLDGGKPSCYCDHACVKVGDCCRDFNEVCGASDCQVSGWGHWSDCSVDCGLGTMERTRHVTRDVSNGGQACPDLVQKRSCHGNKCETRSHGKSNRETAMLLPATYSTIRHLNATQDIRNNLRLRYRKDPEEENSKDYCVMFEVTKTRKSCEAVASVLAKKGAEVCVACEAAAIRRHLGYRCQGHGVDHKQTGFALLAYQQCTGLWKRKSVQEKCRCEGGKADFIFV</sequence>
<dbReference type="InterPro" id="IPR056801">
    <property type="entry name" value="SBSPON_C"/>
</dbReference>
<reference evidence="6 7" key="1">
    <citation type="journal article" date="2022" name="Nat. Ecol. Evol.">
        <title>A masculinizing supergene underlies an exaggerated male reproductive morph in a spider.</title>
        <authorList>
            <person name="Hendrickx F."/>
            <person name="De Corte Z."/>
            <person name="Sonet G."/>
            <person name="Van Belleghem S.M."/>
            <person name="Kostlbacher S."/>
            <person name="Vangestel C."/>
        </authorList>
    </citation>
    <scope>NUCLEOTIDE SEQUENCE [LARGE SCALE GENOMIC DNA]</scope>
    <source>
        <strain evidence="6">W744_W776</strain>
    </source>
</reference>
<dbReference type="InterPro" id="IPR036383">
    <property type="entry name" value="TSP1_rpt_sf"/>
</dbReference>
<evidence type="ECO:0000256" key="3">
    <source>
        <dbReference type="ARBA" id="ARBA00023180"/>
    </source>
</evidence>
<feature type="chain" id="PRO_5043338899" description="SMB domain-containing protein" evidence="4">
    <location>
        <begin position="22"/>
        <end position="265"/>
    </location>
</feature>
<dbReference type="Gene3D" id="2.20.100.10">
    <property type="entry name" value="Thrombospondin type-1 (TSP1) repeat"/>
    <property type="match status" value="1"/>
</dbReference>
<dbReference type="InterPro" id="IPR000884">
    <property type="entry name" value="TSP1_rpt"/>
</dbReference>
<dbReference type="SUPFAM" id="SSF82895">
    <property type="entry name" value="TSP-1 type 1 repeat"/>
    <property type="match status" value="1"/>
</dbReference>
<feature type="signal peptide" evidence="4">
    <location>
        <begin position="1"/>
        <end position="21"/>
    </location>
</feature>
<dbReference type="FunFam" id="2.20.100.10:FF:000134">
    <property type="entry name" value="Uncharacterized protein"/>
    <property type="match status" value="1"/>
</dbReference>
<dbReference type="EMBL" id="JAFNEN010000871">
    <property type="protein sequence ID" value="KAG8176521.1"/>
    <property type="molecule type" value="Genomic_DNA"/>
</dbReference>
<dbReference type="PROSITE" id="PS50092">
    <property type="entry name" value="TSP1"/>
    <property type="match status" value="1"/>
</dbReference>
<evidence type="ECO:0000256" key="1">
    <source>
        <dbReference type="ARBA" id="ARBA00022729"/>
    </source>
</evidence>
<dbReference type="Pfam" id="PF01033">
    <property type="entry name" value="Somatomedin_B"/>
    <property type="match status" value="1"/>
</dbReference>
<dbReference type="InterPro" id="IPR039942">
    <property type="entry name" value="SBSPO"/>
</dbReference>